<feature type="transmembrane region" description="Helical" evidence="7">
    <location>
        <begin position="526"/>
        <end position="545"/>
    </location>
</feature>
<dbReference type="InterPro" id="IPR020846">
    <property type="entry name" value="MFS_dom"/>
</dbReference>
<sequence length="572" mass="61911">MATKSSTESKDEGADTSNSPFISAAEKATGASLEKLCIDEILQKYCGEFGRWQLRHFVLTSLAWALEAFHTMVMIFADREPEWRCLDGAAGWECDPSAKSVCRFEPGSWEWIGDSTVVEWGLFCADKFKVGLVQAVFFGGCMIGAGTFGHLSDSVLGRKGSLTVVCALNTIFGTLTAFSPSYSFYIFFRFLTGCSTGGVGLCAFVLATEPVGPRSRGTTGMCAFYFFSSGIAMLSVIAYIFPTWRKLYIASSIPSLLFLLFILPFISESPRWYLIRGRKSEAMKVITAMATTNGSHIPKGVRLILDHQSPQLPPPPLSSLSCNSIQEQVLAEVNSLSESQNQEKLVSDSILLGSPKGSTCHAAVAGSLVDVIRSPMTRSRLILAVVINFLCSVVYYGLSLNVVNLETNLYLTVILNAVAEMPAFMITAIFLDRWGRKPLTIATLWFSGVFCFAGSLVRNVGVWKGVRMICGILGIFGMAGTYNLLFIYTAELFPTVVRNAALGCATQAGQMGAILAPLVVVIGGSFPFMIFALCGLGGGLFAFYLPETLNQPLYDTLTGMEATENSVTSSIV</sequence>
<dbReference type="PANTHER" id="PTHR24064">
    <property type="entry name" value="SOLUTE CARRIER FAMILY 22 MEMBER"/>
    <property type="match status" value="1"/>
</dbReference>
<accession>A0AAQ3RNV2</accession>
<dbReference type="GO" id="GO:0022857">
    <property type="term" value="F:transmembrane transporter activity"/>
    <property type="evidence" value="ECO:0007669"/>
    <property type="project" value="InterPro"/>
</dbReference>
<evidence type="ECO:0000256" key="7">
    <source>
        <dbReference type="SAM" id="Phobius"/>
    </source>
</evidence>
<organism evidence="9 10">
    <name type="scientific">Vigna mungo</name>
    <name type="common">Black gram</name>
    <name type="synonym">Phaseolus mungo</name>
    <dbReference type="NCBI Taxonomy" id="3915"/>
    <lineage>
        <taxon>Eukaryota</taxon>
        <taxon>Viridiplantae</taxon>
        <taxon>Streptophyta</taxon>
        <taxon>Embryophyta</taxon>
        <taxon>Tracheophyta</taxon>
        <taxon>Spermatophyta</taxon>
        <taxon>Magnoliopsida</taxon>
        <taxon>eudicotyledons</taxon>
        <taxon>Gunneridae</taxon>
        <taxon>Pentapetalae</taxon>
        <taxon>rosids</taxon>
        <taxon>fabids</taxon>
        <taxon>Fabales</taxon>
        <taxon>Fabaceae</taxon>
        <taxon>Papilionoideae</taxon>
        <taxon>50 kb inversion clade</taxon>
        <taxon>NPAAA clade</taxon>
        <taxon>indigoferoid/millettioid clade</taxon>
        <taxon>Phaseoleae</taxon>
        <taxon>Vigna</taxon>
    </lineage>
</organism>
<feature type="domain" description="Major facilitator superfamily (MFS) profile" evidence="8">
    <location>
        <begin position="56"/>
        <end position="550"/>
    </location>
</feature>
<dbReference type="PROSITE" id="PS50850">
    <property type="entry name" value="MFS"/>
    <property type="match status" value="1"/>
</dbReference>
<dbReference type="Pfam" id="PF00083">
    <property type="entry name" value="Sugar_tr"/>
    <property type="match status" value="2"/>
</dbReference>
<name>A0AAQ3RNV2_VIGMU</name>
<feature type="transmembrane region" description="Helical" evidence="7">
    <location>
        <begin position="466"/>
        <end position="488"/>
    </location>
</feature>
<dbReference type="PROSITE" id="PS00216">
    <property type="entry name" value="SUGAR_TRANSPORT_1"/>
    <property type="match status" value="1"/>
</dbReference>
<dbReference type="InterPro" id="IPR005828">
    <property type="entry name" value="MFS_sugar_transport-like"/>
</dbReference>
<feature type="transmembrane region" description="Helical" evidence="7">
    <location>
        <begin position="381"/>
        <end position="398"/>
    </location>
</feature>
<protein>
    <recommendedName>
        <fullName evidence="8">Major facilitator superfamily (MFS) profile domain-containing protein</fullName>
    </recommendedName>
</protein>
<dbReference type="GO" id="GO:0016020">
    <property type="term" value="C:membrane"/>
    <property type="evidence" value="ECO:0007669"/>
    <property type="project" value="UniProtKB-SubCell"/>
</dbReference>
<dbReference type="EMBL" id="CP144694">
    <property type="protein sequence ID" value="WVZ02304.1"/>
    <property type="molecule type" value="Genomic_DNA"/>
</dbReference>
<keyword evidence="2" id="KW-0813">Transport</keyword>
<evidence type="ECO:0000256" key="1">
    <source>
        <dbReference type="ARBA" id="ARBA00004141"/>
    </source>
</evidence>
<gene>
    <name evidence="9" type="ORF">V8G54_023110</name>
</gene>
<reference evidence="9 10" key="1">
    <citation type="journal article" date="2023" name="Life. Sci Alliance">
        <title>Evolutionary insights into 3D genome organization and epigenetic landscape of Vigna mungo.</title>
        <authorList>
            <person name="Junaid A."/>
            <person name="Singh B."/>
            <person name="Bhatia S."/>
        </authorList>
    </citation>
    <scope>NUCLEOTIDE SEQUENCE [LARGE SCALE GENOMIC DNA]</scope>
    <source>
        <strain evidence="9">Urdbean</strain>
    </source>
</reference>
<keyword evidence="4 7" id="KW-1133">Transmembrane helix</keyword>
<feature type="transmembrane region" description="Helical" evidence="7">
    <location>
        <begin position="219"/>
        <end position="241"/>
    </location>
</feature>
<keyword evidence="3 7" id="KW-0812">Transmembrane</keyword>
<feature type="transmembrane region" description="Helical" evidence="7">
    <location>
        <begin position="184"/>
        <end position="207"/>
    </location>
</feature>
<dbReference type="Proteomes" id="UP001374535">
    <property type="component" value="Chromosome 7"/>
</dbReference>
<feature type="transmembrane region" description="Helical" evidence="7">
    <location>
        <begin position="438"/>
        <end position="460"/>
    </location>
</feature>
<feature type="transmembrane region" description="Helical" evidence="7">
    <location>
        <begin position="500"/>
        <end position="520"/>
    </location>
</feature>
<feature type="region of interest" description="Disordered" evidence="6">
    <location>
        <begin position="1"/>
        <end position="21"/>
    </location>
</feature>
<feature type="transmembrane region" description="Helical" evidence="7">
    <location>
        <begin position="410"/>
        <end position="431"/>
    </location>
</feature>
<evidence type="ECO:0000256" key="2">
    <source>
        <dbReference type="ARBA" id="ARBA00022448"/>
    </source>
</evidence>
<keyword evidence="10" id="KW-1185">Reference proteome</keyword>
<feature type="transmembrane region" description="Helical" evidence="7">
    <location>
        <begin position="247"/>
        <end position="266"/>
    </location>
</feature>
<dbReference type="SUPFAM" id="SSF103473">
    <property type="entry name" value="MFS general substrate transporter"/>
    <property type="match status" value="1"/>
</dbReference>
<dbReference type="AlphaFoldDB" id="A0AAQ3RNV2"/>
<dbReference type="InterPro" id="IPR005829">
    <property type="entry name" value="Sugar_transporter_CS"/>
</dbReference>
<evidence type="ECO:0000259" key="8">
    <source>
        <dbReference type="PROSITE" id="PS50850"/>
    </source>
</evidence>
<comment type="subcellular location">
    <subcellularLocation>
        <location evidence="1">Membrane</location>
        <topology evidence="1">Multi-pass membrane protein</topology>
    </subcellularLocation>
</comment>
<dbReference type="Gene3D" id="1.20.1250.20">
    <property type="entry name" value="MFS general substrate transporter like domains"/>
    <property type="match status" value="1"/>
</dbReference>
<evidence type="ECO:0000313" key="9">
    <source>
        <dbReference type="EMBL" id="WVZ02304.1"/>
    </source>
</evidence>
<evidence type="ECO:0000256" key="4">
    <source>
        <dbReference type="ARBA" id="ARBA00022989"/>
    </source>
</evidence>
<feature type="transmembrane region" description="Helical" evidence="7">
    <location>
        <begin position="130"/>
        <end position="148"/>
    </location>
</feature>
<evidence type="ECO:0000313" key="10">
    <source>
        <dbReference type="Proteomes" id="UP001374535"/>
    </source>
</evidence>
<proteinExistence type="predicted"/>
<keyword evidence="5 7" id="KW-0472">Membrane</keyword>
<evidence type="ECO:0000256" key="3">
    <source>
        <dbReference type="ARBA" id="ARBA00022692"/>
    </source>
</evidence>
<evidence type="ECO:0000256" key="6">
    <source>
        <dbReference type="SAM" id="MobiDB-lite"/>
    </source>
</evidence>
<evidence type="ECO:0000256" key="5">
    <source>
        <dbReference type="ARBA" id="ARBA00023136"/>
    </source>
</evidence>
<dbReference type="InterPro" id="IPR036259">
    <property type="entry name" value="MFS_trans_sf"/>
</dbReference>